<proteinExistence type="predicted"/>
<evidence type="ECO:0000313" key="2">
    <source>
        <dbReference type="Proteomes" id="UP000075243"/>
    </source>
</evidence>
<accession>A0A151SCL5</accession>
<dbReference type="AlphaFoldDB" id="A0A151SCL5"/>
<dbReference type="Gramene" id="C.cajan_24949.t">
    <property type="protein sequence ID" value="C.cajan_24949.t.cds1"/>
    <property type="gene ID" value="C.cajan_24949"/>
</dbReference>
<organism evidence="1 2">
    <name type="scientific">Cajanus cajan</name>
    <name type="common">Pigeon pea</name>
    <name type="synonym">Cajanus indicus</name>
    <dbReference type="NCBI Taxonomy" id="3821"/>
    <lineage>
        <taxon>Eukaryota</taxon>
        <taxon>Viridiplantae</taxon>
        <taxon>Streptophyta</taxon>
        <taxon>Embryophyta</taxon>
        <taxon>Tracheophyta</taxon>
        <taxon>Spermatophyta</taxon>
        <taxon>Magnoliopsida</taxon>
        <taxon>eudicotyledons</taxon>
        <taxon>Gunneridae</taxon>
        <taxon>Pentapetalae</taxon>
        <taxon>rosids</taxon>
        <taxon>fabids</taxon>
        <taxon>Fabales</taxon>
        <taxon>Fabaceae</taxon>
        <taxon>Papilionoideae</taxon>
        <taxon>50 kb inversion clade</taxon>
        <taxon>NPAAA clade</taxon>
        <taxon>indigoferoid/millettioid clade</taxon>
        <taxon>Phaseoleae</taxon>
        <taxon>Cajanus</taxon>
    </lineage>
</organism>
<reference evidence="1" key="1">
    <citation type="journal article" date="2012" name="Nat. Biotechnol.">
        <title>Draft genome sequence of pigeonpea (Cajanus cajan), an orphan legume crop of resource-poor farmers.</title>
        <authorList>
            <person name="Varshney R.K."/>
            <person name="Chen W."/>
            <person name="Li Y."/>
            <person name="Bharti A.K."/>
            <person name="Saxena R.K."/>
            <person name="Schlueter J.A."/>
            <person name="Donoghue M.T."/>
            <person name="Azam S."/>
            <person name="Fan G."/>
            <person name="Whaley A.M."/>
            <person name="Farmer A.D."/>
            <person name="Sheridan J."/>
            <person name="Iwata A."/>
            <person name="Tuteja R."/>
            <person name="Penmetsa R.V."/>
            <person name="Wu W."/>
            <person name="Upadhyaya H.D."/>
            <person name="Yang S.P."/>
            <person name="Shah T."/>
            <person name="Saxena K.B."/>
            <person name="Michael T."/>
            <person name="McCombie W.R."/>
            <person name="Yang B."/>
            <person name="Zhang G."/>
            <person name="Yang H."/>
            <person name="Wang J."/>
            <person name="Spillane C."/>
            <person name="Cook D.R."/>
            <person name="May G.D."/>
            <person name="Xu X."/>
            <person name="Jackson S.A."/>
        </authorList>
    </citation>
    <scope>NUCLEOTIDE SEQUENCE [LARGE SCALE GENOMIC DNA]</scope>
</reference>
<name>A0A151SCL5_CAJCA</name>
<dbReference type="Proteomes" id="UP000075243">
    <property type="component" value="Unassembled WGS sequence"/>
</dbReference>
<dbReference type="EMBL" id="KQ483423">
    <property type="protein sequence ID" value="KYP52501.1"/>
    <property type="molecule type" value="Genomic_DNA"/>
</dbReference>
<evidence type="ECO:0000313" key="1">
    <source>
        <dbReference type="EMBL" id="KYP52501.1"/>
    </source>
</evidence>
<protein>
    <submittedName>
        <fullName evidence="1">Uncharacterized protein</fullName>
    </submittedName>
</protein>
<keyword evidence="2" id="KW-1185">Reference proteome</keyword>
<sequence length="55" mass="6377">MLKRSVVVKKLAEVKETTKFSAMYEILMKDISRMTGKQLKDHELACNFIRCKLGD</sequence>
<gene>
    <name evidence="1" type="ORF">KK1_025621</name>
</gene>